<reference evidence="3" key="1">
    <citation type="submission" date="2016-06" db="UniProtKB">
        <authorList>
            <consortium name="WormBaseParasite"/>
        </authorList>
    </citation>
    <scope>IDENTIFICATION</scope>
</reference>
<dbReference type="AlphaFoldDB" id="A0A183J397"/>
<evidence type="ECO:0000313" key="2">
    <source>
        <dbReference type="Proteomes" id="UP000270296"/>
    </source>
</evidence>
<gene>
    <name evidence="1" type="ORF">SBAD_LOCUS10345</name>
</gene>
<accession>A0A183J397</accession>
<dbReference type="Proteomes" id="UP000270296">
    <property type="component" value="Unassembled WGS sequence"/>
</dbReference>
<proteinExistence type="predicted"/>
<organism evidence="3">
    <name type="scientific">Soboliphyme baturini</name>
    <dbReference type="NCBI Taxonomy" id="241478"/>
    <lineage>
        <taxon>Eukaryota</taxon>
        <taxon>Metazoa</taxon>
        <taxon>Ecdysozoa</taxon>
        <taxon>Nematoda</taxon>
        <taxon>Enoplea</taxon>
        <taxon>Dorylaimia</taxon>
        <taxon>Dioctophymatida</taxon>
        <taxon>Dioctophymatoidea</taxon>
        <taxon>Soboliphymatidae</taxon>
        <taxon>Soboliphyme</taxon>
    </lineage>
</organism>
<dbReference type="WBParaSite" id="SBAD_0001071001-mRNA-1">
    <property type="protein sequence ID" value="SBAD_0001071001-mRNA-1"/>
    <property type="gene ID" value="SBAD_0001071001"/>
</dbReference>
<keyword evidence="2" id="KW-1185">Reference proteome</keyword>
<evidence type="ECO:0000313" key="1">
    <source>
        <dbReference type="EMBL" id="VDP31069.1"/>
    </source>
</evidence>
<dbReference type="EMBL" id="UZAM01013946">
    <property type="protein sequence ID" value="VDP31069.1"/>
    <property type="molecule type" value="Genomic_DNA"/>
</dbReference>
<reference evidence="1 2" key="2">
    <citation type="submission" date="2018-11" db="EMBL/GenBank/DDBJ databases">
        <authorList>
            <consortium name="Pathogen Informatics"/>
        </authorList>
    </citation>
    <scope>NUCLEOTIDE SEQUENCE [LARGE SCALE GENOMIC DNA]</scope>
</reference>
<protein>
    <submittedName>
        <fullName evidence="1 3">Uncharacterized protein</fullName>
    </submittedName>
</protein>
<name>A0A183J397_9BILA</name>
<sequence length="86" mass="9448">MSPGLLNSRNHCDQSRLTRCENFAQTFHKFAHTSVQIVGVRQPLWVAVGRGCANTVCVDCHCCPSTWPMLTEDVLGFAVALTIDGK</sequence>
<evidence type="ECO:0000313" key="3">
    <source>
        <dbReference type="WBParaSite" id="SBAD_0001071001-mRNA-1"/>
    </source>
</evidence>